<dbReference type="SUPFAM" id="SSF52200">
    <property type="entry name" value="Toll/Interleukin receptor TIR domain"/>
    <property type="match status" value="1"/>
</dbReference>
<keyword evidence="3" id="KW-1185">Reference proteome</keyword>
<gene>
    <name evidence="2" type="ORF">BA890_07650</name>
</gene>
<dbReference type="InterPro" id="IPR000157">
    <property type="entry name" value="TIR_dom"/>
</dbReference>
<dbReference type="GO" id="GO:0007165">
    <property type="term" value="P:signal transduction"/>
    <property type="evidence" value="ECO:0007669"/>
    <property type="project" value="InterPro"/>
</dbReference>
<dbReference type="Proteomes" id="UP000092741">
    <property type="component" value="Chromosome 1"/>
</dbReference>
<organism evidence="2 3">
    <name type="scientific">Vibrio natriegens NBRC 15636 = ATCC 14048 = DSM 759</name>
    <dbReference type="NCBI Taxonomy" id="1219067"/>
    <lineage>
        <taxon>Bacteria</taxon>
        <taxon>Pseudomonadati</taxon>
        <taxon>Pseudomonadota</taxon>
        <taxon>Gammaproteobacteria</taxon>
        <taxon>Vibrionales</taxon>
        <taxon>Vibrionaceae</taxon>
        <taxon>Vibrio</taxon>
    </lineage>
</organism>
<reference evidence="2 3" key="1">
    <citation type="submission" date="2016-07" db="EMBL/GenBank/DDBJ databases">
        <title>Developing Vibrio natriegens as a novel, fast-growing host for biotechnology.</title>
        <authorList>
            <person name="Weinstock M.T."/>
            <person name="Hesek E.D."/>
            <person name="Wilson C.M."/>
            <person name="Gibson D.G."/>
        </authorList>
    </citation>
    <scope>NUCLEOTIDE SEQUENCE [LARGE SCALE GENOMIC DNA]</scope>
    <source>
        <strain evidence="2 3">ATCC 14048</strain>
    </source>
</reference>
<dbReference type="AlphaFoldDB" id="A0AAN0Y234"/>
<dbReference type="GeneID" id="70912275"/>
<dbReference type="InterPro" id="IPR035897">
    <property type="entry name" value="Toll_tir_struct_dom_sf"/>
</dbReference>
<accession>A0AAN0Y234</accession>
<evidence type="ECO:0000259" key="1">
    <source>
        <dbReference type="PROSITE" id="PS50104"/>
    </source>
</evidence>
<name>A0AAN0Y234_VIBNA</name>
<dbReference type="Gene3D" id="3.40.50.10140">
    <property type="entry name" value="Toll/interleukin-1 receptor homology (TIR) domain"/>
    <property type="match status" value="1"/>
</dbReference>
<dbReference type="EMBL" id="CP016345">
    <property type="protein sequence ID" value="ANQ12642.1"/>
    <property type="molecule type" value="Genomic_DNA"/>
</dbReference>
<dbReference type="PROSITE" id="PS50104">
    <property type="entry name" value="TIR"/>
    <property type="match status" value="1"/>
</dbReference>
<evidence type="ECO:0000313" key="2">
    <source>
        <dbReference type="EMBL" id="ANQ12642.1"/>
    </source>
</evidence>
<evidence type="ECO:0000313" key="3">
    <source>
        <dbReference type="Proteomes" id="UP000092741"/>
    </source>
</evidence>
<dbReference type="Pfam" id="PF13676">
    <property type="entry name" value="TIR_2"/>
    <property type="match status" value="1"/>
</dbReference>
<feature type="domain" description="TIR" evidence="1">
    <location>
        <begin position="6"/>
        <end position="137"/>
    </location>
</feature>
<protein>
    <recommendedName>
        <fullName evidence="1">TIR domain-containing protein</fullName>
    </recommendedName>
</protein>
<proteinExistence type="predicted"/>
<dbReference type="SMART" id="SM00255">
    <property type="entry name" value="TIR"/>
    <property type="match status" value="1"/>
</dbReference>
<sequence length="274" mass="31963">MSSESCDYLISLSFAGEDREYVDAVASGLKNNGISVFYDKYEQASLWGKDLYQHLTDVYQNRSRYVVMFISEHYAKKLWTSHEKRMAQARAFKESREYILPVKFDDTIIPDIPDTTGYLDAREFVPDEIVKFIKQKLQDDGITITKQKSLTNELLKSTAEELVNLIREELIQHEQKTESLNSPIRSLHSEAEFSKLWEARTKRQHQLKKWLLNSFSNKYQSKSILIKNELIQRLNLNERDVYFDAVYENPVNPLGISEVAADLEKLSMMLDTNE</sequence>
<dbReference type="RefSeq" id="WP_020333292.1">
    <property type="nucleotide sequence ID" value="NZ_ATFJ01000004.1"/>
</dbReference>